<dbReference type="SUPFAM" id="SSF51161">
    <property type="entry name" value="Trimeric LpxA-like enzymes"/>
    <property type="match status" value="1"/>
</dbReference>
<name>A0ABT8VT33_9FLAO</name>
<organism evidence="2 3">
    <name type="scientific">Wenyingzhuangia gilva</name>
    <dbReference type="NCBI Taxonomy" id="3057677"/>
    <lineage>
        <taxon>Bacteria</taxon>
        <taxon>Pseudomonadati</taxon>
        <taxon>Bacteroidota</taxon>
        <taxon>Flavobacteriia</taxon>
        <taxon>Flavobacteriales</taxon>
        <taxon>Flavobacteriaceae</taxon>
        <taxon>Wenyingzhuangia</taxon>
    </lineage>
</organism>
<sequence length="197" mass="22084">MKKILFFIVKRLPSNYLRILFYKIFFKYKIGRSVKIGKSIINAKKVIIGDNVLIRDNNHISCNVLKIEKNVSIHSGNRIMGTADFSIGENSRIINNHFIDLYNNVVIGKNSWLAGKNSQIWTHGSVSTKLGKNLDVVVGDNVYIGSNVSIAPGVKIVDVNLVGLGTVVTQSFMKPKTIIIGNPSKVVKEDIDWRKDW</sequence>
<evidence type="ECO:0000313" key="3">
    <source>
        <dbReference type="Proteomes" id="UP001168642"/>
    </source>
</evidence>
<comment type="caution">
    <text evidence="2">The sequence shown here is derived from an EMBL/GenBank/DDBJ whole genome shotgun (WGS) entry which is preliminary data.</text>
</comment>
<dbReference type="EMBL" id="JAUMIT010000004">
    <property type="protein sequence ID" value="MDO3695130.1"/>
    <property type="molecule type" value="Genomic_DNA"/>
</dbReference>
<dbReference type="PANTHER" id="PTHR43300">
    <property type="entry name" value="ACETYLTRANSFERASE"/>
    <property type="match status" value="1"/>
</dbReference>
<dbReference type="Gene3D" id="2.160.10.10">
    <property type="entry name" value="Hexapeptide repeat proteins"/>
    <property type="match status" value="1"/>
</dbReference>
<dbReference type="InterPro" id="IPR011004">
    <property type="entry name" value="Trimer_LpxA-like_sf"/>
</dbReference>
<comment type="similarity">
    <text evidence="1">Belongs to the transferase hexapeptide repeat family.</text>
</comment>
<dbReference type="InterPro" id="IPR050179">
    <property type="entry name" value="Trans_hexapeptide_repeat"/>
</dbReference>
<evidence type="ECO:0000313" key="2">
    <source>
        <dbReference type="EMBL" id="MDO3695130.1"/>
    </source>
</evidence>
<keyword evidence="3" id="KW-1185">Reference proteome</keyword>
<accession>A0ABT8VT33</accession>
<reference evidence="2" key="1">
    <citation type="submission" date="2023-07" db="EMBL/GenBank/DDBJ databases">
        <title>Wenyingzhuangia sp. chi5 genome sequencing and assembly.</title>
        <authorList>
            <person name="Park S."/>
        </authorList>
    </citation>
    <scope>NUCLEOTIDE SEQUENCE</scope>
    <source>
        <strain evidence="2">Chi5</strain>
    </source>
</reference>
<dbReference type="Proteomes" id="UP001168642">
    <property type="component" value="Unassembled WGS sequence"/>
</dbReference>
<gene>
    <name evidence="2" type="ORF">QVZ41_09770</name>
</gene>
<proteinExistence type="inferred from homology"/>
<dbReference type="RefSeq" id="WP_302884389.1">
    <property type="nucleotide sequence ID" value="NZ_JAUMIT010000004.1"/>
</dbReference>
<dbReference type="PANTHER" id="PTHR43300:SF11">
    <property type="entry name" value="ACETYLTRANSFERASE RV3034C-RELATED"/>
    <property type="match status" value="1"/>
</dbReference>
<protein>
    <submittedName>
        <fullName evidence="2">Uncharacterized protein</fullName>
    </submittedName>
</protein>
<evidence type="ECO:0000256" key="1">
    <source>
        <dbReference type="ARBA" id="ARBA00007274"/>
    </source>
</evidence>